<dbReference type="RefSeq" id="WP_173778726.1">
    <property type="nucleotide sequence ID" value="NZ_JABSNO010000006.1"/>
</dbReference>
<gene>
    <name evidence="1" type="ORF">HNQ03_001183</name>
</gene>
<dbReference type="Gene3D" id="3.40.50.10350">
    <property type="entry name" value="Glycerate kinase, domain 1"/>
    <property type="match status" value="1"/>
</dbReference>
<dbReference type="GO" id="GO:0031388">
    <property type="term" value="P:organic acid phosphorylation"/>
    <property type="evidence" value="ECO:0007669"/>
    <property type="project" value="InterPro"/>
</dbReference>
<proteinExistence type="predicted"/>
<dbReference type="EMBL" id="JABSNO010000006">
    <property type="protein sequence ID" value="NRS92116.1"/>
    <property type="molecule type" value="Genomic_DNA"/>
</dbReference>
<organism evidence="1 2">
    <name type="scientific">Frigoriflavimonas asaccharolytica</name>
    <dbReference type="NCBI Taxonomy" id="2735899"/>
    <lineage>
        <taxon>Bacteria</taxon>
        <taxon>Pseudomonadati</taxon>
        <taxon>Bacteroidota</taxon>
        <taxon>Flavobacteriia</taxon>
        <taxon>Flavobacteriales</taxon>
        <taxon>Weeksellaceae</taxon>
        <taxon>Frigoriflavimonas</taxon>
    </lineage>
</organism>
<dbReference type="InterPro" id="IPR018197">
    <property type="entry name" value="Glycerate_kinase_RE-like"/>
</dbReference>
<reference evidence="1" key="1">
    <citation type="submission" date="2020-05" db="EMBL/GenBank/DDBJ databases">
        <title>Genomic Encyclopedia of Type Strains, Phase IV (KMG-V): Genome sequencing to study the core and pangenomes of soil and plant-associated prokaryotes.</title>
        <authorList>
            <person name="Whitman W."/>
        </authorList>
    </citation>
    <scope>NUCLEOTIDE SEQUENCE</scope>
    <source>
        <strain evidence="1">16F</strain>
    </source>
</reference>
<dbReference type="Pfam" id="PF02595">
    <property type="entry name" value="Gly_kinase"/>
    <property type="match status" value="1"/>
</dbReference>
<evidence type="ECO:0000313" key="2">
    <source>
        <dbReference type="Proteomes" id="UP000610746"/>
    </source>
</evidence>
<dbReference type="AlphaFoldDB" id="A0A8J8K824"/>
<dbReference type="InterPro" id="IPR004381">
    <property type="entry name" value="Glycerate_kinase"/>
</dbReference>
<sequence>MKNPLFGSNGAAHVYAAQKGASVHEIEQLDLGLKNFSKKVELYLNKNVANLLGAGAAGGMGAGAVCFLNAKMQSGIDFVMEQTGFDALIKNNFDLIITGEGSVDKQTIEGKVIKGVSERAHQNNIPFSIVCGVVKDLDLIIDNLNPENIQSIMQLGVTVENAMQNAAEYLTEISYEIIKLNKTIGIK</sequence>
<dbReference type="PANTHER" id="PTHR21599">
    <property type="entry name" value="GLYCERATE KINASE"/>
    <property type="match status" value="1"/>
</dbReference>
<dbReference type="PANTHER" id="PTHR21599:SF0">
    <property type="entry name" value="GLYCERATE KINASE"/>
    <property type="match status" value="1"/>
</dbReference>
<dbReference type="SUPFAM" id="SSF110738">
    <property type="entry name" value="Glycerate kinase I"/>
    <property type="match status" value="1"/>
</dbReference>
<name>A0A8J8K824_9FLAO</name>
<keyword evidence="1" id="KW-0418">Kinase</keyword>
<accession>A0A8J8K824</accession>
<protein>
    <submittedName>
        <fullName evidence="1">Glycerate kinase</fullName>
    </submittedName>
</protein>
<comment type="caution">
    <text evidence="1">The sequence shown here is derived from an EMBL/GenBank/DDBJ whole genome shotgun (WGS) entry which is preliminary data.</text>
</comment>
<dbReference type="Proteomes" id="UP000610746">
    <property type="component" value="Unassembled WGS sequence"/>
</dbReference>
<keyword evidence="2" id="KW-1185">Reference proteome</keyword>
<dbReference type="GO" id="GO:0008887">
    <property type="term" value="F:glycerate kinase activity"/>
    <property type="evidence" value="ECO:0007669"/>
    <property type="project" value="InterPro"/>
</dbReference>
<keyword evidence="1" id="KW-0808">Transferase</keyword>
<evidence type="ECO:0000313" key="1">
    <source>
        <dbReference type="EMBL" id="NRS92116.1"/>
    </source>
</evidence>
<dbReference type="InterPro" id="IPR036129">
    <property type="entry name" value="Glycerate_kinase_sf"/>
</dbReference>